<feature type="transmembrane region" description="Helical" evidence="2">
    <location>
        <begin position="579"/>
        <end position="599"/>
    </location>
</feature>
<evidence type="ECO:0000256" key="2">
    <source>
        <dbReference type="SAM" id="Phobius"/>
    </source>
</evidence>
<sequence>MSPTAWNRPGSPFPPCQQDVFSNQNTTSSASNCRAMDGLRPSEELSDAANVNRVLKFLPANADGKAFAVDEILDPSGMSLVTVVRPRADDNEHDQRVVWEEKDWIELLRDHAPPVSHEKLGLLPHPNLRTSSKMLLVMFLPETEPLVPQGPTLLERQDSYSPSLPTSVHGSSNAVKPTAMARFYGVCRNVVTAVTSVLSKSPRKSSDEKRNNPMSGSEKDHVIPAPSSHISQKHRLRSVPFTSTLFRTITRRMSIHSWIIRLISRANVPAFERTLTEMPLYSWSGEKLGPQKAIIYNCRTSNEWEDDMALSVTHFPAKKLTFALLFGPSRIQQKKIISRLRRAGADTAHPMLLAGIFAELERGRQMEAVDDIINELEEQLTRIGQETVTSWQLSSQTKAERNRQKTEAWLNATFSKNILLANVALLYSMRRHLDEFQVTVNPALARVRRQQHPHQDDPNHLEYRDWRPETYQSHGSTLYSPEPHDYANRPPEYITGQETFTAEPNSIRDDEAKYHDALQQASIRMKDRLTSIIGEYDDKIRQCTMEVDGMAMATQWSHGETNMEIATASGEDSSQMRSIALVTMVFLPGTFFASMFSMTFFNWNAGSGDDGQPVVASSIWIYVLVTVVFTLVTLLLFWYFILSRQRNRKSRKQDIEAVR</sequence>
<dbReference type="Gene3D" id="1.20.58.340">
    <property type="entry name" value="Magnesium transport protein CorA, transmembrane region"/>
    <property type="match status" value="1"/>
</dbReference>
<protein>
    <submittedName>
        <fullName evidence="3">Uncharacterized protein</fullName>
    </submittedName>
</protein>
<dbReference type="EMBL" id="JAULSV010000005">
    <property type="protein sequence ID" value="KAK0643152.1"/>
    <property type="molecule type" value="Genomic_DNA"/>
</dbReference>
<accession>A0AA39Y1I2</accession>
<feature type="transmembrane region" description="Helical" evidence="2">
    <location>
        <begin position="619"/>
        <end position="642"/>
    </location>
</feature>
<dbReference type="Proteomes" id="UP001174936">
    <property type="component" value="Unassembled WGS sequence"/>
</dbReference>
<feature type="compositionally biased region" description="Basic and acidic residues" evidence="1">
    <location>
        <begin position="204"/>
        <end position="222"/>
    </location>
</feature>
<evidence type="ECO:0000256" key="1">
    <source>
        <dbReference type="SAM" id="MobiDB-lite"/>
    </source>
</evidence>
<keyword evidence="2" id="KW-0472">Membrane</keyword>
<feature type="compositionally biased region" description="Polar residues" evidence="1">
    <location>
        <begin position="19"/>
        <end position="30"/>
    </location>
</feature>
<keyword evidence="4" id="KW-1185">Reference proteome</keyword>
<name>A0AA39Y1I2_9PEZI</name>
<proteinExistence type="predicted"/>
<dbReference type="AlphaFoldDB" id="A0AA39Y1I2"/>
<keyword evidence="2" id="KW-1133">Transmembrane helix</keyword>
<feature type="region of interest" description="Disordered" evidence="1">
    <location>
        <begin position="1"/>
        <end position="30"/>
    </location>
</feature>
<evidence type="ECO:0000313" key="4">
    <source>
        <dbReference type="Proteomes" id="UP001174936"/>
    </source>
</evidence>
<organism evidence="3 4">
    <name type="scientific">Cercophora newfieldiana</name>
    <dbReference type="NCBI Taxonomy" id="92897"/>
    <lineage>
        <taxon>Eukaryota</taxon>
        <taxon>Fungi</taxon>
        <taxon>Dikarya</taxon>
        <taxon>Ascomycota</taxon>
        <taxon>Pezizomycotina</taxon>
        <taxon>Sordariomycetes</taxon>
        <taxon>Sordariomycetidae</taxon>
        <taxon>Sordariales</taxon>
        <taxon>Lasiosphaeriaceae</taxon>
        <taxon>Cercophora</taxon>
    </lineage>
</organism>
<keyword evidence="2" id="KW-0812">Transmembrane</keyword>
<comment type="caution">
    <text evidence="3">The sequence shown here is derived from an EMBL/GenBank/DDBJ whole genome shotgun (WGS) entry which is preliminary data.</text>
</comment>
<feature type="region of interest" description="Disordered" evidence="1">
    <location>
        <begin position="198"/>
        <end position="231"/>
    </location>
</feature>
<reference evidence="3" key="1">
    <citation type="submission" date="2023-06" db="EMBL/GenBank/DDBJ databases">
        <title>Genome-scale phylogeny and comparative genomics of the fungal order Sordariales.</title>
        <authorList>
            <consortium name="Lawrence Berkeley National Laboratory"/>
            <person name="Hensen N."/>
            <person name="Bonometti L."/>
            <person name="Westerberg I."/>
            <person name="Brannstrom I.O."/>
            <person name="Guillou S."/>
            <person name="Cros-Aarteil S."/>
            <person name="Calhoun S."/>
            <person name="Haridas S."/>
            <person name="Kuo A."/>
            <person name="Mondo S."/>
            <person name="Pangilinan J."/>
            <person name="Riley R."/>
            <person name="Labutti K."/>
            <person name="Andreopoulos B."/>
            <person name="Lipzen A."/>
            <person name="Chen C."/>
            <person name="Yanf M."/>
            <person name="Daum C."/>
            <person name="Ng V."/>
            <person name="Clum A."/>
            <person name="Steindorff A."/>
            <person name="Ohm R."/>
            <person name="Martin F."/>
            <person name="Silar P."/>
            <person name="Natvig D."/>
            <person name="Lalanne C."/>
            <person name="Gautier V."/>
            <person name="Ament-Velasquez S.L."/>
            <person name="Kruys A."/>
            <person name="Hutchinson M.I."/>
            <person name="Powell A.J."/>
            <person name="Barry K."/>
            <person name="Miller A.N."/>
            <person name="Grigoriev I.V."/>
            <person name="Debuchy R."/>
            <person name="Gladieux P."/>
            <person name="Thoren M.H."/>
            <person name="Johannesson H."/>
        </authorList>
    </citation>
    <scope>NUCLEOTIDE SEQUENCE</scope>
    <source>
        <strain evidence="3">SMH2532-1</strain>
    </source>
</reference>
<evidence type="ECO:0000313" key="3">
    <source>
        <dbReference type="EMBL" id="KAK0643152.1"/>
    </source>
</evidence>
<gene>
    <name evidence="3" type="ORF">B0T16DRAFT_415420</name>
</gene>